<sequence length="131" mass="14667">MHISTKSTGRLRVFGSYSPNLSYDSYPKPLIEMRFTIFVVAAAVFSQVVLAIPLTPEDSDGSIKFLKTDVTDITLRGFQTSGSNEVRAQPNVTLPNRSNQIDATQEENGWPLGPTVHRCRSLCRRTHDERL</sequence>
<keyword evidence="1" id="KW-0472">Membrane</keyword>
<evidence type="ECO:0000256" key="1">
    <source>
        <dbReference type="SAM" id="Phobius"/>
    </source>
</evidence>
<keyword evidence="3" id="KW-1185">Reference proteome</keyword>
<proteinExistence type="predicted"/>
<feature type="transmembrane region" description="Helical" evidence="1">
    <location>
        <begin position="35"/>
        <end position="54"/>
    </location>
</feature>
<evidence type="ECO:0000313" key="3">
    <source>
        <dbReference type="Proteomes" id="UP000029665"/>
    </source>
</evidence>
<keyword evidence="1" id="KW-1133">Transmembrane helix</keyword>
<comment type="caution">
    <text evidence="2">The sequence shown here is derived from an EMBL/GenBank/DDBJ whole genome shotgun (WGS) entry which is preliminary data.</text>
</comment>
<gene>
    <name evidence="2" type="ORF">BN946_scf184915.g34</name>
</gene>
<dbReference type="EMBL" id="CCBP010000104">
    <property type="protein sequence ID" value="CDO71690.1"/>
    <property type="molecule type" value="Genomic_DNA"/>
</dbReference>
<protein>
    <submittedName>
        <fullName evidence="2">Uncharacterized protein</fullName>
    </submittedName>
</protein>
<dbReference type="Proteomes" id="UP000029665">
    <property type="component" value="Unassembled WGS sequence"/>
</dbReference>
<accession>A0A060SBF7</accession>
<organism evidence="2 3">
    <name type="scientific">Pycnoporus cinnabarinus</name>
    <name type="common">Cinnabar-red polypore</name>
    <name type="synonym">Trametes cinnabarina</name>
    <dbReference type="NCBI Taxonomy" id="5643"/>
    <lineage>
        <taxon>Eukaryota</taxon>
        <taxon>Fungi</taxon>
        <taxon>Dikarya</taxon>
        <taxon>Basidiomycota</taxon>
        <taxon>Agaricomycotina</taxon>
        <taxon>Agaricomycetes</taxon>
        <taxon>Polyporales</taxon>
        <taxon>Polyporaceae</taxon>
        <taxon>Trametes</taxon>
    </lineage>
</organism>
<name>A0A060SBF7_PYCCI</name>
<reference evidence="2" key="1">
    <citation type="submission" date="2014-01" db="EMBL/GenBank/DDBJ databases">
        <title>The genome of the white-rot fungus Pycnoporus cinnabarinus: a basidiomycete model with a versatile arsenal for lignocellulosic biomass breakdown.</title>
        <authorList>
            <person name="Levasseur A."/>
            <person name="Lomascolo A."/>
            <person name="Ruiz-Duenas F.J."/>
            <person name="Uzan E."/>
            <person name="Piumi F."/>
            <person name="Kues U."/>
            <person name="Ram A.F.J."/>
            <person name="Murat C."/>
            <person name="Haon M."/>
            <person name="Benoit I."/>
            <person name="Arfi Y."/>
            <person name="Chevret D."/>
            <person name="Drula E."/>
            <person name="Kwon M.J."/>
            <person name="Gouret P."/>
            <person name="Lesage-Meessen L."/>
            <person name="Lombard V."/>
            <person name="Mariette J."/>
            <person name="Noirot C."/>
            <person name="Park J."/>
            <person name="Patyshakuliyeva A."/>
            <person name="Wieneger R.A.B."/>
            <person name="Wosten H.A.B."/>
            <person name="Martin F."/>
            <person name="Coutinho P.M."/>
            <person name="de Vries R."/>
            <person name="Martinez A.T."/>
            <person name="Klopp C."/>
            <person name="Pontarotti P."/>
            <person name="Henrissat B."/>
            <person name="Record E."/>
        </authorList>
    </citation>
    <scope>NUCLEOTIDE SEQUENCE [LARGE SCALE GENOMIC DNA]</scope>
    <source>
        <strain evidence="2">BRFM137</strain>
    </source>
</reference>
<keyword evidence="1" id="KW-0812">Transmembrane</keyword>
<dbReference type="AlphaFoldDB" id="A0A060SBF7"/>
<evidence type="ECO:0000313" key="2">
    <source>
        <dbReference type="EMBL" id="CDO71690.1"/>
    </source>
</evidence>
<dbReference type="HOGENOM" id="CLU_1928659_0_0_1"/>